<comment type="caution">
    <text evidence="1">The sequence shown here is derived from an EMBL/GenBank/DDBJ whole genome shotgun (WGS) entry which is preliminary data.</text>
</comment>
<dbReference type="Proteomes" id="UP000009875">
    <property type="component" value="Unassembled WGS sequence"/>
</dbReference>
<evidence type="ECO:0000313" key="2">
    <source>
        <dbReference type="Proteomes" id="UP000009875"/>
    </source>
</evidence>
<dbReference type="RefSeq" id="WP_003779237.1">
    <property type="nucleotide sequence ID" value="NZ_JH992963.1"/>
</dbReference>
<dbReference type="STRING" id="883081.HMPREF9698_01615"/>
<keyword evidence="2" id="KW-1185">Reference proteome</keyword>
<gene>
    <name evidence="1" type="ORF">HMPREF9698_01615</name>
</gene>
<protein>
    <submittedName>
        <fullName evidence="1">Uncharacterized protein</fullName>
    </submittedName>
</protein>
<dbReference type="HOGENOM" id="CLU_2476502_0_0_9"/>
<reference evidence="1 2" key="1">
    <citation type="submission" date="2012-09" db="EMBL/GenBank/DDBJ databases">
        <title>The Genome Sequence of Alloiococcus otitis ATCC 51267.</title>
        <authorList>
            <consortium name="The Broad Institute Genome Sequencing Platform"/>
            <person name="Earl A."/>
            <person name="Ward D."/>
            <person name="Feldgarden M."/>
            <person name="Gevers D."/>
            <person name="Huys G."/>
            <person name="Walker B."/>
            <person name="Young S.K."/>
            <person name="Zeng Q."/>
            <person name="Gargeya S."/>
            <person name="Fitzgerald M."/>
            <person name="Haas B."/>
            <person name="Abouelleil A."/>
            <person name="Alvarado L."/>
            <person name="Arachchi H.M."/>
            <person name="Berlin A.M."/>
            <person name="Chapman S.B."/>
            <person name="Goldberg J."/>
            <person name="Griggs A."/>
            <person name="Gujja S."/>
            <person name="Hansen M."/>
            <person name="Howarth C."/>
            <person name="Imamovic A."/>
            <person name="Larimer J."/>
            <person name="McCowen C."/>
            <person name="Montmayeur A."/>
            <person name="Murphy C."/>
            <person name="Neiman D."/>
            <person name="Pearson M."/>
            <person name="Priest M."/>
            <person name="Roberts A."/>
            <person name="Saif S."/>
            <person name="Shea T."/>
            <person name="Sisk P."/>
            <person name="Sykes S."/>
            <person name="Wortman J."/>
            <person name="Nusbaum C."/>
            <person name="Birren B."/>
        </authorList>
    </citation>
    <scope>NUCLEOTIDE SEQUENCE [LARGE SCALE GENOMIC DNA]</scope>
    <source>
        <strain evidence="1 2">ATCC 51267</strain>
    </source>
</reference>
<dbReference type="EMBL" id="AGXA01000034">
    <property type="protein sequence ID" value="EKU92862.1"/>
    <property type="molecule type" value="Genomic_DNA"/>
</dbReference>
<sequence>MEAYFLSEVDYQQDLHYHAWLVARELPATNKKGDKYIYTEFKQVFDKSKILDDYYKQAEKQSEKDERLERLLRIKKNQEEFRRKGGS</sequence>
<organism evidence="1 2">
    <name type="scientific">Alloiococcus otitis ATCC 51267</name>
    <dbReference type="NCBI Taxonomy" id="883081"/>
    <lineage>
        <taxon>Bacteria</taxon>
        <taxon>Bacillati</taxon>
        <taxon>Bacillota</taxon>
        <taxon>Bacilli</taxon>
        <taxon>Lactobacillales</taxon>
        <taxon>Carnobacteriaceae</taxon>
        <taxon>Alloiococcus</taxon>
    </lineage>
</organism>
<dbReference type="AlphaFoldDB" id="K9EPN9"/>
<name>K9EPN9_9LACT</name>
<accession>K9EPN9</accession>
<proteinExistence type="predicted"/>
<evidence type="ECO:0000313" key="1">
    <source>
        <dbReference type="EMBL" id="EKU92862.1"/>
    </source>
</evidence>